<reference evidence="2 3" key="1">
    <citation type="submission" date="2011-02" db="EMBL/GenBank/DDBJ databases">
        <title>The Genome Sequence of Sphaeroforma arctica JP610.</title>
        <authorList>
            <consortium name="The Broad Institute Genome Sequencing Platform"/>
            <person name="Russ C."/>
            <person name="Cuomo C."/>
            <person name="Young S.K."/>
            <person name="Zeng Q."/>
            <person name="Gargeya S."/>
            <person name="Alvarado L."/>
            <person name="Berlin A."/>
            <person name="Chapman S.B."/>
            <person name="Chen Z."/>
            <person name="Freedman E."/>
            <person name="Gellesch M."/>
            <person name="Goldberg J."/>
            <person name="Griggs A."/>
            <person name="Gujja S."/>
            <person name="Heilman E."/>
            <person name="Heiman D."/>
            <person name="Howarth C."/>
            <person name="Mehta T."/>
            <person name="Neiman D."/>
            <person name="Pearson M."/>
            <person name="Roberts A."/>
            <person name="Saif S."/>
            <person name="Shea T."/>
            <person name="Shenoy N."/>
            <person name="Sisk P."/>
            <person name="Stolte C."/>
            <person name="Sykes S."/>
            <person name="White J."/>
            <person name="Yandava C."/>
            <person name="Burger G."/>
            <person name="Gray M.W."/>
            <person name="Holland P.W.H."/>
            <person name="King N."/>
            <person name="Lang F.B.F."/>
            <person name="Roger A.J."/>
            <person name="Ruiz-Trillo I."/>
            <person name="Haas B."/>
            <person name="Nusbaum C."/>
            <person name="Birren B."/>
        </authorList>
    </citation>
    <scope>NUCLEOTIDE SEQUENCE [LARGE SCALE GENOMIC DNA]</scope>
    <source>
        <strain evidence="2 3">JP610</strain>
    </source>
</reference>
<evidence type="ECO:0000256" key="1">
    <source>
        <dbReference type="SAM" id="MobiDB-lite"/>
    </source>
</evidence>
<accession>A0A0L0FVX2</accession>
<organism evidence="2 3">
    <name type="scientific">Sphaeroforma arctica JP610</name>
    <dbReference type="NCBI Taxonomy" id="667725"/>
    <lineage>
        <taxon>Eukaryota</taxon>
        <taxon>Ichthyosporea</taxon>
        <taxon>Ichthyophonida</taxon>
        <taxon>Sphaeroforma</taxon>
    </lineage>
</organism>
<proteinExistence type="predicted"/>
<feature type="region of interest" description="Disordered" evidence="1">
    <location>
        <begin position="148"/>
        <end position="169"/>
    </location>
</feature>
<keyword evidence="3" id="KW-1185">Reference proteome</keyword>
<feature type="compositionally biased region" description="Basic and acidic residues" evidence="1">
    <location>
        <begin position="158"/>
        <end position="169"/>
    </location>
</feature>
<evidence type="ECO:0000313" key="2">
    <source>
        <dbReference type="EMBL" id="KNC80063.1"/>
    </source>
</evidence>
<dbReference type="Proteomes" id="UP000054560">
    <property type="component" value="Unassembled WGS sequence"/>
</dbReference>
<dbReference type="RefSeq" id="XP_014153965.1">
    <property type="nucleotide sequence ID" value="XM_014298490.1"/>
</dbReference>
<feature type="region of interest" description="Disordered" evidence="1">
    <location>
        <begin position="30"/>
        <end position="53"/>
    </location>
</feature>
<dbReference type="GeneID" id="25908076"/>
<dbReference type="EMBL" id="KQ242204">
    <property type="protein sequence ID" value="KNC80063.1"/>
    <property type="molecule type" value="Genomic_DNA"/>
</dbReference>
<gene>
    <name evidence="2" type="ORF">SARC_07572</name>
</gene>
<evidence type="ECO:0000313" key="3">
    <source>
        <dbReference type="Proteomes" id="UP000054560"/>
    </source>
</evidence>
<protein>
    <submittedName>
        <fullName evidence="2">Uncharacterized protein</fullName>
    </submittedName>
</protein>
<name>A0A0L0FVX2_9EUKA</name>
<dbReference type="AlphaFoldDB" id="A0A0L0FVX2"/>
<sequence>MSQTSETEMTVVNIEQPLVDDIDSGFISSDTSDSVPALQPNCSSASDAEANGDTSEIQRQARYLGQHNRGLRIFARQQVNRLNERIERTDISDSVINRQKVLRNTAEDDTIVNRTRGSNMIEQNQRISAFTSTWTLRTTPHQEAHVPLWAPTPSLEPSHTRKVEEDKEE</sequence>